<evidence type="ECO:0000256" key="4">
    <source>
        <dbReference type="ARBA" id="ARBA00022679"/>
    </source>
</evidence>
<evidence type="ECO:0000256" key="3">
    <source>
        <dbReference type="ARBA" id="ARBA00022676"/>
    </source>
</evidence>
<protein>
    <recommendedName>
        <fullName evidence="8">Glycosyltransferase family 92 protein</fullName>
        <ecNumber evidence="8">2.4.1.-</ecNumber>
    </recommendedName>
</protein>
<organism evidence="9 10">
    <name type="scientific">Musa balbisiana</name>
    <name type="common">Banana</name>
    <dbReference type="NCBI Taxonomy" id="52838"/>
    <lineage>
        <taxon>Eukaryota</taxon>
        <taxon>Viridiplantae</taxon>
        <taxon>Streptophyta</taxon>
        <taxon>Embryophyta</taxon>
        <taxon>Tracheophyta</taxon>
        <taxon>Spermatophyta</taxon>
        <taxon>Magnoliopsida</taxon>
        <taxon>Liliopsida</taxon>
        <taxon>Zingiberales</taxon>
        <taxon>Musaceae</taxon>
        <taxon>Musa</taxon>
    </lineage>
</organism>
<keyword evidence="10" id="KW-1185">Reference proteome</keyword>
<dbReference type="Proteomes" id="UP000317650">
    <property type="component" value="Chromosome 11"/>
</dbReference>
<dbReference type="GO" id="GO:0005737">
    <property type="term" value="C:cytoplasm"/>
    <property type="evidence" value="ECO:0007669"/>
    <property type="project" value="TreeGrafter"/>
</dbReference>
<dbReference type="PANTHER" id="PTHR21461:SF69">
    <property type="entry name" value="GLYCOSYLTRANSFERASE FAMILY 92 PROTEIN"/>
    <property type="match status" value="1"/>
</dbReference>
<dbReference type="GO" id="GO:0016757">
    <property type="term" value="F:glycosyltransferase activity"/>
    <property type="evidence" value="ECO:0007669"/>
    <property type="project" value="UniProtKB-UniRule"/>
</dbReference>
<evidence type="ECO:0000313" key="10">
    <source>
        <dbReference type="Proteomes" id="UP000317650"/>
    </source>
</evidence>
<keyword evidence="5 8" id="KW-0812">Transmembrane</keyword>
<proteinExistence type="inferred from homology"/>
<evidence type="ECO:0000313" key="9">
    <source>
        <dbReference type="EMBL" id="THU55457.1"/>
    </source>
</evidence>
<comment type="caution">
    <text evidence="9">The sequence shown here is derived from an EMBL/GenBank/DDBJ whole genome shotgun (WGS) entry which is preliminary data.</text>
</comment>
<sequence>MDPVSPTHELPALLVFLPRPLIVFPERETMRRRVTTSVLSIAIFFLLAASFSLHVFRHLLPSGNAINSRTLTQPVDRLRNYAVGEAAVSVLRVLRSPPRHRPPPTESVLLLDWDVLLLPSPNTSTAASGRPLSCLFHTGATSPARPAGPVAFLCSLPNSLRRFRPFYTPRLSGASSNASGWVGQEDPPREMLRSTQLAYESVSTADDVIVFVKGVNRRRDRDLPASSLRCVFSPASGGAAVATTSVISSAQEAFRCAHPPAAEVSSIGPFRVSISTGPEAAPIPTIANYHRPRGPARAGRLSICACTMVFNAAKFLPEWVVYHAAIGVERFFLYDNGSEDELESVVGRLGSQGFNVTTRFWPWPKTQEAGFSHCAVVNRDECEWMAFIDVDEFVFSMDWDDSDQPNRSMMGSLVAVGPEVGQISIKCLEFGPSGQMAHPRGGVTQGYTCRRRNEERHKSLLRLDAAAFSLVNSVHHFELREGFQTKQVEVGEARLNHYKYQVWKEFKAKFRRRVSAYVVDWKEPMNLASKDRPPGLGSDPIEPKGWTDMFCEVNDTRLRDATRRWFTEVQLDGAERMAWDS</sequence>
<evidence type="ECO:0000256" key="6">
    <source>
        <dbReference type="ARBA" id="ARBA00022989"/>
    </source>
</evidence>
<dbReference type="PANTHER" id="PTHR21461">
    <property type="entry name" value="GLYCOSYLTRANSFERASE FAMILY 92 PROTEIN"/>
    <property type="match status" value="1"/>
</dbReference>
<comment type="similarity">
    <text evidence="2 8">Belongs to the glycosyltransferase 92 family.</text>
</comment>
<evidence type="ECO:0000256" key="2">
    <source>
        <dbReference type="ARBA" id="ARBA00007647"/>
    </source>
</evidence>
<evidence type="ECO:0000256" key="5">
    <source>
        <dbReference type="ARBA" id="ARBA00022692"/>
    </source>
</evidence>
<keyword evidence="6 8" id="KW-1133">Transmembrane helix</keyword>
<keyword evidence="4 8" id="KW-0808">Transferase</keyword>
<evidence type="ECO:0000256" key="7">
    <source>
        <dbReference type="ARBA" id="ARBA00023136"/>
    </source>
</evidence>
<evidence type="ECO:0000256" key="8">
    <source>
        <dbReference type="RuleBase" id="RU366017"/>
    </source>
</evidence>
<dbReference type="GO" id="GO:0016020">
    <property type="term" value="C:membrane"/>
    <property type="evidence" value="ECO:0007669"/>
    <property type="project" value="UniProtKB-SubCell"/>
</dbReference>
<comment type="subcellular location">
    <subcellularLocation>
        <location evidence="1">Membrane</location>
        <topology evidence="1">Single-pass membrane protein</topology>
    </subcellularLocation>
</comment>
<keyword evidence="3 8" id="KW-0328">Glycosyltransferase</keyword>
<accession>A0A4S8J286</accession>
<dbReference type="EMBL" id="PYDT01000007">
    <property type="protein sequence ID" value="THU55457.1"/>
    <property type="molecule type" value="Genomic_DNA"/>
</dbReference>
<name>A0A4S8J286_MUSBA</name>
<reference evidence="9 10" key="1">
    <citation type="journal article" date="2019" name="Nat. Plants">
        <title>Genome sequencing of Musa balbisiana reveals subgenome evolution and function divergence in polyploid bananas.</title>
        <authorList>
            <person name="Yao X."/>
        </authorList>
    </citation>
    <scope>NUCLEOTIDE SEQUENCE [LARGE SCALE GENOMIC DNA]</scope>
    <source>
        <strain evidence="10">cv. DH-PKW</strain>
        <tissue evidence="9">Leaves</tissue>
    </source>
</reference>
<dbReference type="Pfam" id="PF01697">
    <property type="entry name" value="Glyco_transf_92"/>
    <property type="match status" value="1"/>
</dbReference>
<feature type="transmembrane region" description="Helical" evidence="8">
    <location>
        <begin position="34"/>
        <end position="56"/>
    </location>
</feature>
<dbReference type="EC" id="2.4.1.-" evidence="8"/>
<evidence type="ECO:0000256" key="1">
    <source>
        <dbReference type="ARBA" id="ARBA00004167"/>
    </source>
</evidence>
<dbReference type="AlphaFoldDB" id="A0A4S8J286"/>
<dbReference type="STRING" id="52838.A0A4S8J286"/>
<gene>
    <name evidence="9" type="ORF">C4D60_Mb11t06750</name>
</gene>
<dbReference type="InterPro" id="IPR008166">
    <property type="entry name" value="Glyco_transf_92"/>
</dbReference>
<keyword evidence="7 8" id="KW-0472">Membrane</keyword>